<accession>A0A543CIT2</accession>
<dbReference type="InterPro" id="IPR027417">
    <property type="entry name" value="P-loop_NTPase"/>
</dbReference>
<organism evidence="1 2">
    <name type="scientific">Actinoallomurus bryophytorum</name>
    <dbReference type="NCBI Taxonomy" id="1490222"/>
    <lineage>
        <taxon>Bacteria</taxon>
        <taxon>Bacillati</taxon>
        <taxon>Actinomycetota</taxon>
        <taxon>Actinomycetes</taxon>
        <taxon>Streptosporangiales</taxon>
        <taxon>Thermomonosporaceae</taxon>
        <taxon>Actinoallomurus</taxon>
    </lineage>
</organism>
<reference evidence="1 2" key="1">
    <citation type="submission" date="2019-06" db="EMBL/GenBank/DDBJ databases">
        <title>Sequencing the genomes of 1000 actinobacteria strains.</title>
        <authorList>
            <person name="Klenk H.-P."/>
        </authorList>
    </citation>
    <scope>NUCLEOTIDE SEQUENCE [LARGE SCALE GENOMIC DNA]</scope>
    <source>
        <strain evidence="1 2">DSM 102200</strain>
    </source>
</reference>
<keyword evidence="2" id="KW-1185">Reference proteome</keyword>
<dbReference type="InterPro" id="IPR011990">
    <property type="entry name" value="TPR-like_helical_dom_sf"/>
</dbReference>
<sequence length="946" mass="102401">MGADRQTVIVESGFGYGVVGADLHVFPDRGPVYLLAAHCPPAEPDRSWLLEQPSRMLNAQFQVVDYRGRTAERAELTDWRESGPRLSAVWLHGPGGQGKTRLAAEFAAESATAGWKVITAVHDGIMRPQGTQDLRADSAKGVLLIVDYADRRPLSHLTWLFSNALLHGPRPTRLVLLARSAVPWPAVRAVLEGHLAGTRDLELTAPATVGERKAMFGTARDCFAAVYGIECSGIAPPDGLEMPEFGLVLALHMAALVAVDTHARGVRSPREMDGITSYLLGRERIHWTSLWENRLEGVNHQTPPGIMGQAVFAAALTGAVNHEDGIAALDRIGLEAPASVLADHGVCYPPQSPGDVLEPLYPDRLAEDFLALSLPGHSISGSPAASWAPKTVRKLGSRSPHGRVPVRSLVFLASAGASNRWPHVAPFVEHLIQADPSLAVAAGSPVLSLLAELDIDDGVLERVAAELPRHGDVNVDVGAATLIERLTPSRVGADRDPAVRSGQYQELAFRLSRAGREREATDAAERAVECARSADDDSSLAIALVYLSEYADRAEQGLRSRAAAKEATELFRGLAAAAPADYEVGLALSLSNRAMSESRVVLTADALADAEQAVRIFARLAQKDPTAYSSGFAMAITSLAGFYQRVLQPAKSLRGAEKAVGLLRERLAAGPATAESDFARSLAADESNLAWSLAVLAESRWGARCKEQSIEALDEALEISRKLAEAIPEAYETDLARIAERLAIYLWNLDRPRDAFAVAQEATAIFTKLAAADPGRHEEELAGAFVVYVRAGVDGRCDLTGPQQAAEQALAIYQRLNLAHPGAHRKNVETARDLVFEVREAARGFPPERRQSWTYEAHWSTLINQDEEWQDASDRRLRIAEMDPKYCANVRSFILRQADDLLAEVLAAFSVTPEALGLREGDTARSWLESRPLLIALKNRAALARR</sequence>
<dbReference type="EMBL" id="VFOZ01000001">
    <property type="protein sequence ID" value="TQL97003.1"/>
    <property type="molecule type" value="Genomic_DNA"/>
</dbReference>
<evidence type="ECO:0000313" key="2">
    <source>
        <dbReference type="Proteomes" id="UP000316096"/>
    </source>
</evidence>
<dbReference type="SUPFAM" id="SSF48452">
    <property type="entry name" value="TPR-like"/>
    <property type="match status" value="1"/>
</dbReference>
<protein>
    <recommendedName>
        <fullName evidence="3">Tetratricopeptide repeat protein</fullName>
    </recommendedName>
</protein>
<evidence type="ECO:0008006" key="3">
    <source>
        <dbReference type="Google" id="ProtNLM"/>
    </source>
</evidence>
<dbReference type="Gene3D" id="1.25.40.10">
    <property type="entry name" value="Tetratricopeptide repeat domain"/>
    <property type="match status" value="2"/>
</dbReference>
<gene>
    <name evidence="1" type="ORF">FB559_2572</name>
</gene>
<comment type="caution">
    <text evidence="1">The sequence shown here is derived from an EMBL/GenBank/DDBJ whole genome shotgun (WGS) entry which is preliminary data.</text>
</comment>
<dbReference type="AlphaFoldDB" id="A0A543CIT2"/>
<proteinExistence type="predicted"/>
<evidence type="ECO:0000313" key="1">
    <source>
        <dbReference type="EMBL" id="TQL97003.1"/>
    </source>
</evidence>
<dbReference type="SUPFAM" id="SSF52540">
    <property type="entry name" value="P-loop containing nucleoside triphosphate hydrolases"/>
    <property type="match status" value="1"/>
</dbReference>
<dbReference type="Proteomes" id="UP000316096">
    <property type="component" value="Unassembled WGS sequence"/>
</dbReference>
<name>A0A543CIT2_9ACTN</name>